<evidence type="ECO:0000256" key="1">
    <source>
        <dbReference type="SAM" id="SignalP"/>
    </source>
</evidence>
<dbReference type="Proteomes" id="UP000800038">
    <property type="component" value="Unassembled WGS sequence"/>
</dbReference>
<protein>
    <submittedName>
        <fullName evidence="2">Uncharacterized protein</fullName>
    </submittedName>
</protein>
<proteinExistence type="predicted"/>
<feature type="chain" id="PRO_5025466486" evidence="1">
    <location>
        <begin position="23"/>
        <end position="312"/>
    </location>
</feature>
<dbReference type="OrthoDB" id="5337308at2759"/>
<name>A0A6A5SXU0_9PLEO</name>
<reference evidence="2" key="1">
    <citation type="journal article" date="2020" name="Stud. Mycol.">
        <title>101 Dothideomycetes genomes: a test case for predicting lifestyles and emergence of pathogens.</title>
        <authorList>
            <person name="Haridas S."/>
            <person name="Albert R."/>
            <person name="Binder M."/>
            <person name="Bloem J."/>
            <person name="Labutti K."/>
            <person name="Salamov A."/>
            <person name="Andreopoulos B."/>
            <person name="Baker S."/>
            <person name="Barry K."/>
            <person name="Bills G."/>
            <person name="Bluhm B."/>
            <person name="Cannon C."/>
            <person name="Castanera R."/>
            <person name="Culley D."/>
            <person name="Daum C."/>
            <person name="Ezra D."/>
            <person name="Gonzalez J."/>
            <person name="Henrissat B."/>
            <person name="Kuo A."/>
            <person name="Liang C."/>
            <person name="Lipzen A."/>
            <person name="Lutzoni F."/>
            <person name="Magnuson J."/>
            <person name="Mondo S."/>
            <person name="Nolan M."/>
            <person name="Ohm R."/>
            <person name="Pangilinan J."/>
            <person name="Park H.-J."/>
            <person name="Ramirez L."/>
            <person name="Alfaro M."/>
            <person name="Sun H."/>
            <person name="Tritt A."/>
            <person name="Yoshinaga Y."/>
            <person name="Zwiers L.-H."/>
            <person name="Turgeon B."/>
            <person name="Goodwin S."/>
            <person name="Spatafora J."/>
            <person name="Crous P."/>
            <person name="Grigoriev I."/>
        </authorList>
    </citation>
    <scope>NUCLEOTIDE SEQUENCE</scope>
    <source>
        <strain evidence="2">CBS 161.51</strain>
    </source>
</reference>
<sequence>MLLYYFIVLVALLSFVLGGASGTRQGNATLKGMERPVPDSKTLWCKAVSKGTTFLNAMSYSNFDAGQAFIPPIMSARSQWGLSYFHRGAVTSTRSHRLNDAIENTTAIGGLPISFAPKYTGLAGVDKRATGATLIMGVNSKDRRERIQSSHLRRRSQAKTCADRAKDMQPAVPTDQFPAIKASSDLLWALRQEETNISKAASNINFFMSLSIETPDTLMILMRALKQVGSKLTKAGKIFDIAGTIFDIAGTIFDIAGTIFDMTGEQGKAILGSPNAVAFAYFLINHEAVLRNKIIDSVDFMECETNDKSPCM</sequence>
<keyword evidence="1" id="KW-0732">Signal</keyword>
<dbReference type="EMBL" id="ML976016">
    <property type="protein sequence ID" value="KAF1944534.1"/>
    <property type="molecule type" value="Genomic_DNA"/>
</dbReference>
<keyword evidence="3" id="KW-1185">Reference proteome</keyword>
<dbReference type="AlphaFoldDB" id="A0A6A5SXU0"/>
<organism evidence="2 3">
    <name type="scientific">Clathrospora elynae</name>
    <dbReference type="NCBI Taxonomy" id="706981"/>
    <lineage>
        <taxon>Eukaryota</taxon>
        <taxon>Fungi</taxon>
        <taxon>Dikarya</taxon>
        <taxon>Ascomycota</taxon>
        <taxon>Pezizomycotina</taxon>
        <taxon>Dothideomycetes</taxon>
        <taxon>Pleosporomycetidae</taxon>
        <taxon>Pleosporales</taxon>
        <taxon>Diademaceae</taxon>
        <taxon>Clathrospora</taxon>
    </lineage>
</organism>
<evidence type="ECO:0000313" key="3">
    <source>
        <dbReference type="Proteomes" id="UP000800038"/>
    </source>
</evidence>
<feature type="signal peptide" evidence="1">
    <location>
        <begin position="1"/>
        <end position="22"/>
    </location>
</feature>
<evidence type="ECO:0000313" key="2">
    <source>
        <dbReference type="EMBL" id="KAF1944534.1"/>
    </source>
</evidence>
<accession>A0A6A5SXU0</accession>
<gene>
    <name evidence="2" type="ORF">EJ02DRAFT_510192</name>
</gene>